<keyword evidence="3" id="KW-1185">Reference proteome</keyword>
<evidence type="ECO:0000313" key="3">
    <source>
        <dbReference type="Proteomes" id="UP000683000"/>
    </source>
</evidence>
<accession>A0A8I3AFJ0</accession>
<comment type="caution">
    <text evidence="2">The sequence shown here is derived from an EMBL/GenBank/DDBJ whole genome shotgun (WGS) entry which is preliminary data.</text>
</comment>
<dbReference type="AlphaFoldDB" id="A0A8I3AFJ0"/>
<feature type="region of interest" description="Disordered" evidence="1">
    <location>
        <begin position="109"/>
        <end position="168"/>
    </location>
</feature>
<organism evidence="2 3">
    <name type="scientific">Boletus reticuloceps</name>
    <dbReference type="NCBI Taxonomy" id="495285"/>
    <lineage>
        <taxon>Eukaryota</taxon>
        <taxon>Fungi</taxon>
        <taxon>Dikarya</taxon>
        <taxon>Basidiomycota</taxon>
        <taxon>Agaricomycotina</taxon>
        <taxon>Agaricomycetes</taxon>
        <taxon>Agaricomycetidae</taxon>
        <taxon>Boletales</taxon>
        <taxon>Boletineae</taxon>
        <taxon>Boletaceae</taxon>
        <taxon>Boletoideae</taxon>
        <taxon>Boletus</taxon>
    </lineage>
</organism>
<proteinExistence type="predicted"/>
<gene>
    <name evidence="2" type="ORF">JVT61DRAFT_151</name>
</gene>
<evidence type="ECO:0000256" key="1">
    <source>
        <dbReference type="SAM" id="MobiDB-lite"/>
    </source>
</evidence>
<dbReference type="Proteomes" id="UP000683000">
    <property type="component" value="Unassembled WGS sequence"/>
</dbReference>
<evidence type="ECO:0000313" key="2">
    <source>
        <dbReference type="EMBL" id="KAG6381558.1"/>
    </source>
</evidence>
<reference evidence="2" key="1">
    <citation type="submission" date="2021-03" db="EMBL/GenBank/DDBJ databases">
        <title>Evolutionary innovations through gain and loss of genes in the ectomycorrhizal Boletales.</title>
        <authorList>
            <person name="Wu G."/>
            <person name="Miyauchi S."/>
            <person name="Morin E."/>
            <person name="Yang Z.-L."/>
            <person name="Xu J."/>
            <person name="Martin F.M."/>
        </authorList>
    </citation>
    <scope>NUCLEOTIDE SEQUENCE</scope>
    <source>
        <strain evidence="2">BR01</strain>
    </source>
</reference>
<dbReference type="OrthoDB" id="2668279at2759"/>
<dbReference type="EMBL" id="JAGFBS010000001">
    <property type="protein sequence ID" value="KAG6381558.1"/>
    <property type="molecule type" value="Genomic_DNA"/>
</dbReference>
<protein>
    <submittedName>
        <fullName evidence="2">Uncharacterized protein</fullName>
    </submittedName>
</protein>
<feature type="compositionally biased region" description="Low complexity" evidence="1">
    <location>
        <begin position="157"/>
        <end position="168"/>
    </location>
</feature>
<name>A0A8I3AFJ0_9AGAM</name>
<feature type="region of interest" description="Disordered" evidence="1">
    <location>
        <begin position="14"/>
        <end position="38"/>
    </location>
</feature>
<sequence length="168" mass="19488">MVLQAMFCERLSGQLATQEEKQKKKRKKGQLNGDGLPRLLTSDEFYNRVVQHKNACEEEEVARESRRKQREERAALMVMWQEADNERRKRNESRKLAYREELRLWEEERAHAKVEKRRVQWSRPKQGKLEPQVPKPAIAGEDADGGKNDDEVDEGVVSDGGSVADNID</sequence>